<sequence length="97" mass="10560">MAVIVNVEVRGQTEAGYDGMLNALADLARQADGFVLHSAYVVDGQWRVVEVWRSKAEADRFFARCVAPHLPPGVHPKRTLHEAHSLITAAPRAASVS</sequence>
<proteinExistence type="predicted"/>
<evidence type="ECO:0000313" key="2">
    <source>
        <dbReference type="Proteomes" id="UP000737171"/>
    </source>
</evidence>
<comment type="caution">
    <text evidence="1">The sequence shown here is derived from an EMBL/GenBank/DDBJ whole genome shotgun (WGS) entry which is preliminary data.</text>
</comment>
<name>A0ABX2EJD8_9BURK</name>
<dbReference type="EMBL" id="JABRWJ010000005">
    <property type="protein sequence ID" value="NRF68733.1"/>
    <property type="molecule type" value="Genomic_DNA"/>
</dbReference>
<organism evidence="1 2">
    <name type="scientific">Pseudaquabacterium terrae</name>
    <dbReference type="NCBI Taxonomy" id="2732868"/>
    <lineage>
        <taxon>Bacteria</taxon>
        <taxon>Pseudomonadati</taxon>
        <taxon>Pseudomonadota</taxon>
        <taxon>Betaproteobacteria</taxon>
        <taxon>Burkholderiales</taxon>
        <taxon>Sphaerotilaceae</taxon>
        <taxon>Pseudaquabacterium</taxon>
    </lineage>
</organism>
<gene>
    <name evidence="1" type="ORF">HLB44_17210</name>
</gene>
<keyword evidence="2" id="KW-1185">Reference proteome</keyword>
<evidence type="ECO:0008006" key="3">
    <source>
        <dbReference type="Google" id="ProtNLM"/>
    </source>
</evidence>
<reference evidence="1 2" key="1">
    <citation type="submission" date="2020-05" db="EMBL/GenBank/DDBJ databases">
        <title>Aquincola sp. isolate from soil.</title>
        <authorList>
            <person name="Han J."/>
            <person name="Kim D.-U."/>
        </authorList>
    </citation>
    <scope>NUCLEOTIDE SEQUENCE [LARGE SCALE GENOMIC DNA]</scope>
    <source>
        <strain evidence="1 2">S2</strain>
    </source>
</reference>
<dbReference type="Proteomes" id="UP000737171">
    <property type="component" value="Unassembled WGS sequence"/>
</dbReference>
<protein>
    <recommendedName>
        <fullName evidence="3">ABM domain-containing protein</fullName>
    </recommendedName>
</protein>
<evidence type="ECO:0000313" key="1">
    <source>
        <dbReference type="EMBL" id="NRF68733.1"/>
    </source>
</evidence>
<dbReference type="SUPFAM" id="SSF54909">
    <property type="entry name" value="Dimeric alpha+beta barrel"/>
    <property type="match status" value="1"/>
</dbReference>
<accession>A0ABX2EJD8</accession>
<dbReference type="InterPro" id="IPR011008">
    <property type="entry name" value="Dimeric_a/b-barrel"/>
</dbReference>
<dbReference type="RefSeq" id="WP_173124728.1">
    <property type="nucleotide sequence ID" value="NZ_JABRWJ010000005.1"/>
</dbReference>